<evidence type="ECO:0000313" key="3">
    <source>
        <dbReference type="Proteomes" id="UP000199475"/>
    </source>
</evidence>
<dbReference type="GO" id="GO:0016301">
    <property type="term" value="F:kinase activity"/>
    <property type="evidence" value="ECO:0007669"/>
    <property type="project" value="UniProtKB-KW"/>
</dbReference>
<keyword evidence="1" id="KW-0067">ATP-binding</keyword>
<keyword evidence="1 2" id="KW-0418">Kinase</keyword>
<keyword evidence="3" id="KW-1185">Reference proteome</keyword>
<dbReference type="GO" id="GO:0006040">
    <property type="term" value="P:amino sugar metabolic process"/>
    <property type="evidence" value="ECO:0007669"/>
    <property type="project" value="InterPro"/>
</dbReference>
<accession>A0A1G9MG95</accession>
<sequence>MRVLGMISGTSLDAIDLAVAEFTTRDEVLELRPVAHGERPWPGQLRADLLAVLPPNRSDVGTWCRLDAEAGQALGEAAAWAIQEFGPVDLIASHGQTLHHWVVDGRARGTLQVGGAAWIHEATRTPVINDLRSADIAAGGQGAPLASTLDALWLGDEPTAALNLGGIANITVVGTGSPVISGDTGPASCLLDAAALELLGQPADRDGATAASGRVDEAALRRLLADPYYGLPLPKSTGREYFHSGYVAERLGTEAPSVPDLFATLTELTAITVAAAINAAGVDRVVASGGGLRNPALLARLRAHLDVPLLTTTELGLDADAKEAYLFALLGFLSATGRPGTIQQATGADRPVVLGSLTPPSPWPTPGSASGSDIRLVQIIQEGSL</sequence>
<dbReference type="GO" id="GO:0016773">
    <property type="term" value="F:phosphotransferase activity, alcohol group as acceptor"/>
    <property type="evidence" value="ECO:0007669"/>
    <property type="project" value="UniProtKB-UniRule"/>
</dbReference>
<protein>
    <recommendedName>
        <fullName evidence="1">Anhydro-N-acetylmuramic acid kinase</fullName>
        <ecNumber evidence="1">2.7.1.170</ecNumber>
    </recommendedName>
    <alternativeName>
        <fullName evidence="1">AnhMurNAc kinase</fullName>
    </alternativeName>
</protein>
<dbReference type="UniPathway" id="UPA00343"/>
<dbReference type="SUPFAM" id="SSF53067">
    <property type="entry name" value="Actin-like ATPase domain"/>
    <property type="match status" value="1"/>
</dbReference>
<dbReference type="AlphaFoldDB" id="A0A1G9MG95"/>
<comment type="catalytic activity">
    <reaction evidence="1">
        <text>1,6-anhydro-N-acetyl-beta-muramate + ATP + H2O = N-acetyl-D-muramate 6-phosphate + ADP + H(+)</text>
        <dbReference type="Rhea" id="RHEA:24952"/>
        <dbReference type="ChEBI" id="CHEBI:15377"/>
        <dbReference type="ChEBI" id="CHEBI:15378"/>
        <dbReference type="ChEBI" id="CHEBI:30616"/>
        <dbReference type="ChEBI" id="CHEBI:58690"/>
        <dbReference type="ChEBI" id="CHEBI:58722"/>
        <dbReference type="ChEBI" id="CHEBI:456216"/>
        <dbReference type="EC" id="2.7.1.170"/>
    </reaction>
</comment>
<dbReference type="UniPathway" id="UPA00544"/>
<dbReference type="EMBL" id="FNGP01000005">
    <property type="protein sequence ID" value="SDL73123.1"/>
    <property type="molecule type" value="Genomic_DNA"/>
</dbReference>
<dbReference type="InterPro" id="IPR005338">
    <property type="entry name" value="Anhydro_N_Ac-Mur_kinase"/>
</dbReference>
<dbReference type="RefSeq" id="WP_093252983.1">
    <property type="nucleotide sequence ID" value="NZ_FNGP01000005.1"/>
</dbReference>
<dbReference type="GO" id="GO:0009254">
    <property type="term" value="P:peptidoglycan turnover"/>
    <property type="evidence" value="ECO:0007669"/>
    <property type="project" value="UniProtKB-UniRule"/>
</dbReference>
<comment type="similarity">
    <text evidence="1">Belongs to the anhydro-N-acetylmuramic acid kinase family.</text>
</comment>
<comment type="pathway">
    <text evidence="1">Amino-sugar metabolism; 1,6-anhydro-N-acetylmuramate degradation.</text>
</comment>
<comment type="function">
    <text evidence="1">Catalyzes the specific phosphorylation of 1,6-anhydro-N-acetylmuramic acid (anhMurNAc) with the simultaneous cleavage of the 1,6-anhydro ring, generating MurNAc-6-P. Is required for the utilization of anhMurNAc either imported from the medium or derived from its own cell wall murein, and thus plays a role in cell wall recycling.</text>
</comment>
<gene>
    <name evidence="1" type="primary">anmK</name>
    <name evidence="2" type="ORF">SAMN04488242_2608</name>
</gene>
<dbReference type="GO" id="GO:0097175">
    <property type="term" value="P:1,6-anhydro-N-acetyl-beta-muramic acid catabolic process"/>
    <property type="evidence" value="ECO:0007669"/>
    <property type="project" value="UniProtKB-UniRule"/>
</dbReference>
<keyword evidence="1" id="KW-0547">Nucleotide-binding</keyword>
<feature type="binding site" evidence="1">
    <location>
        <begin position="9"/>
        <end position="16"/>
    </location>
    <ligand>
        <name>ATP</name>
        <dbReference type="ChEBI" id="CHEBI:30616"/>
    </ligand>
</feature>
<dbReference type="Proteomes" id="UP000199475">
    <property type="component" value="Unassembled WGS sequence"/>
</dbReference>
<dbReference type="STRING" id="686624.SAMN04488242_2608"/>
<dbReference type="HAMAP" id="MF_01270">
    <property type="entry name" value="AnhMurNAc_kinase"/>
    <property type="match status" value="1"/>
</dbReference>
<name>A0A1G9MG95_9ACTN</name>
<proteinExistence type="inferred from homology"/>
<dbReference type="Gene3D" id="3.30.420.40">
    <property type="match status" value="2"/>
</dbReference>
<organism evidence="2 3">
    <name type="scientific">Tessaracoccus oleiagri</name>
    <dbReference type="NCBI Taxonomy" id="686624"/>
    <lineage>
        <taxon>Bacteria</taxon>
        <taxon>Bacillati</taxon>
        <taxon>Actinomycetota</taxon>
        <taxon>Actinomycetes</taxon>
        <taxon>Propionibacteriales</taxon>
        <taxon>Propionibacteriaceae</taxon>
        <taxon>Tessaracoccus</taxon>
    </lineage>
</organism>
<evidence type="ECO:0000256" key="1">
    <source>
        <dbReference type="HAMAP-Rule" id="MF_01270"/>
    </source>
</evidence>
<comment type="pathway">
    <text evidence="1">Cell wall biogenesis; peptidoglycan recycling.</text>
</comment>
<evidence type="ECO:0000313" key="2">
    <source>
        <dbReference type="EMBL" id="SDL73123.1"/>
    </source>
</evidence>
<dbReference type="NCBIfam" id="NF007146">
    <property type="entry name" value="PRK09585.2-6"/>
    <property type="match status" value="1"/>
</dbReference>
<dbReference type="EC" id="2.7.1.170" evidence="1"/>
<dbReference type="InterPro" id="IPR043129">
    <property type="entry name" value="ATPase_NBD"/>
</dbReference>
<dbReference type="PANTHER" id="PTHR30605">
    <property type="entry name" value="ANHYDRO-N-ACETYLMURAMIC ACID KINASE"/>
    <property type="match status" value="1"/>
</dbReference>
<reference evidence="2 3" key="1">
    <citation type="submission" date="2016-10" db="EMBL/GenBank/DDBJ databases">
        <authorList>
            <person name="de Groot N.N."/>
        </authorList>
    </citation>
    <scope>NUCLEOTIDE SEQUENCE [LARGE SCALE GENOMIC DNA]</scope>
    <source>
        <strain evidence="2 3">CGMCC 1.9159</strain>
    </source>
</reference>
<keyword evidence="1" id="KW-0808">Transferase</keyword>
<keyword evidence="1" id="KW-0119">Carbohydrate metabolism</keyword>
<dbReference type="Pfam" id="PF03702">
    <property type="entry name" value="AnmK"/>
    <property type="match status" value="1"/>
</dbReference>
<dbReference type="OrthoDB" id="9763949at2"/>
<dbReference type="PANTHER" id="PTHR30605:SF0">
    <property type="entry name" value="ANHYDRO-N-ACETYLMURAMIC ACID KINASE"/>
    <property type="match status" value="1"/>
</dbReference>
<dbReference type="GO" id="GO:0005524">
    <property type="term" value="F:ATP binding"/>
    <property type="evidence" value="ECO:0007669"/>
    <property type="project" value="UniProtKB-UniRule"/>
</dbReference>